<evidence type="ECO:0000256" key="10">
    <source>
        <dbReference type="ARBA" id="ARBA00023136"/>
    </source>
</evidence>
<dbReference type="InterPro" id="IPR000157">
    <property type="entry name" value="TIR_dom"/>
</dbReference>
<dbReference type="Pfam" id="PF13855">
    <property type="entry name" value="LRR_8"/>
    <property type="match status" value="3"/>
</dbReference>
<proteinExistence type="inferred from homology"/>
<keyword evidence="3 15" id="KW-0399">Innate immunity</keyword>
<dbReference type="Gene3D" id="3.80.10.10">
    <property type="entry name" value="Ribonuclease Inhibitor"/>
    <property type="match status" value="4"/>
</dbReference>
<dbReference type="SMART" id="SM00082">
    <property type="entry name" value="LRRCT"/>
    <property type="match status" value="1"/>
</dbReference>
<dbReference type="InterPro" id="IPR001611">
    <property type="entry name" value="Leu-rich_rpt"/>
</dbReference>
<evidence type="ECO:0000256" key="15">
    <source>
        <dbReference type="PIRNR" id="PIRNR037595"/>
    </source>
</evidence>
<accession>A0A8D0GP75</accession>
<dbReference type="AlphaFoldDB" id="A0A8D0GP75"/>
<evidence type="ECO:0000256" key="7">
    <source>
        <dbReference type="ARBA" id="ARBA00022737"/>
    </source>
</evidence>
<evidence type="ECO:0000313" key="19">
    <source>
        <dbReference type="Proteomes" id="UP000694392"/>
    </source>
</evidence>
<evidence type="ECO:0000256" key="9">
    <source>
        <dbReference type="ARBA" id="ARBA00022989"/>
    </source>
</evidence>
<reference evidence="18" key="2">
    <citation type="submission" date="2025-09" db="UniProtKB">
        <authorList>
            <consortium name="Ensembl"/>
        </authorList>
    </citation>
    <scope>IDENTIFICATION</scope>
</reference>
<dbReference type="Gene3D" id="3.40.50.10140">
    <property type="entry name" value="Toll/interleukin-1 receptor homology (TIR) domain"/>
    <property type="match status" value="1"/>
</dbReference>
<dbReference type="Proteomes" id="UP000694392">
    <property type="component" value="Unplaced"/>
</dbReference>
<dbReference type="PROSITE" id="PS50104">
    <property type="entry name" value="TIR"/>
    <property type="match status" value="1"/>
</dbReference>
<dbReference type="FunFam" id="3.80.10.10:FF:000365">
    <property type="entry name" value="Toll-like receptor 5"/>
    <property type="match status" value="1"/>
</dbReference>
<evidence type="ECO:0000256" key="4">
    <source>
        <dbReference type="ARBA" id="ARBA00022614"/>
    </source>
</evidence>
<evidence type="ECO:0000256" key="11">
    <source>
        <dbReference type="ARBA" id="ARBA00023157"/>
    </source>
</evidence>
<keyword evidence="12 15" id="KW-0675">Receptor</keyword>
<reference evidence="18" key="1">
    <citation type="submission" date="2025-08" db="UniProtKB">
        <authorList>
            <consortium name="Ensembl"/>
        </authorList>
    </citation>
    <scope>IDENTIFICATION</scope>
</reference>
<dbReference type="PIRSF" id="PIRSF037595">
    <property type="entry name" value="Toll-like_receptor"/>
    <property type="match status" value="1"/>
</dbReference>
<keyword evidence="5 16" id="KW-0812">Transmembrane</keyword>
<evidence type="ECO:0000256" key="3">
    <source>
        <dbReference type="ARBA" id="ARBA00022588"/>
    </source>
</evidence>
<evidence type="ECO:0000256" key="5">
    <source>
        <dbReference type="ARBA" id="ARBA00022692"/>
    </source>
</evidence>
<dbReference type="GO" id="GO:0002224">
    <property type="term" value="P:toll-like receptor signaling pathway"/>
    <property type="evidence" value="ECO:0007669"/>
    <property type="project" value="InterPro"/>
</dbReference>
<keyword evidence="4" id="KW-0433">Leucine-rich repeat</keyword>
<evidence type="ECO:0000256" key="6">
    <source>
        <dbReference type="ARBA" id="ARBA00022729"/>
    </source>
</evidence>
<dbReference type="InterPro" id="IPR035897">
    <property type="entry name" value="Toll_tir_struct_dom_sf"/>
</dbReference>
<feature type="transmembrane region" description="Helical" evidence="16">
    <location>
        <begin position="640"/>
        <end position="663"/>
    </location>
</feature>
<dbReference type="Pfam" id="PF01582">
    <property type="entry name" value="TIR"/>
    <property type="match status" value="1"/>
</dbReference>
<evidence type="ECO:0000256" key="1">
    <source>
        <dbReference type="ARBA" id="ARBA00004479"/>
    </source>
</evidence>
<keyword evidence="6" id="KW-0732">Signal</keyword>
<dbReference type="InterPro" id="IPR017241">
    <property type="entry name" value="Toll-like_receptor"/>
</dbReference>
<dbReference type="GO" id="GO:0045087">
    <property type="term" value="P:innate immune response"/>
    <property type="evidence" value="ECO:0007669"/>
    <property type="project" value="UniProtKB-UniRule"/>
</dbReference>
<dbReference type="SMART" id="SM00369">
    <property type="entry name" value="LRR_TYP"/>
    <property type="match status" value="9"/>
</dbReference>
<dbReference type="InterPro" id="IPR003591">
    <property type="entry name" value="Leu-rich_rpt_typical-subtyp"/>
</dbReference>
<keyword evidence="10 16" id="KW-0472">Membrane</keyword>
<evidence type="ECO:0000259" key="17">
    <source>
        <dbReference type="PROSITE" id="PS50104"/>
    </source>
</evidence>
<comment type="subcellular location">
    <subcellularLocation>
        <location evidence="1">Membrane</location>
        <topology evidence="1">Single-pass type I membrane protein</topology>
    </subcellularLocation>
</comment>
<comment type="similarity">
    <text evidence="2 15">Belongs to the Toll-like receptor family.</text>
</comment>
<keyword evidence="13" id="KW-0325">Glycoprotein</keyword>
<sequence>WGDKRWGGPLVCGPVARCSSVRSIARYSFCNLSHVPLVPNDTTWLQLNFNSIRRVNATSFPLLVHLIILELGSQTDPVVIGNAAFRNLPNLKQLDLADNKMLTLAPDAFVGLSHIHSLRLYSNGLDQSILESDYLRDMISLEYLDLFGNKITRLRPHSLFYRLTSLQIVNLKLNQISMICEGDLNSFQGKLFLLFILNSNSLYSRTPVDFNRCGNPFKNINIDTLDLGGNGWTVDIMQQFFTAIKGTPILFLKLPHHLMGPGFGFHNLRDPDNNTFAGLTGSGLGLLDISYGFIFSLSHHLFQNMKDFKLLDVNHNKINQIQKEAFSGLESLKHLNLSYNLLGELYSYTFAGLHNVTTIALQENHIGAISGNPFIYLTKLELVDLRENALKIIPSFLHLSTVFLGGNRLVSIDKFGVSAVNLDLERNRLTNLGDVYHLLQVPDLKYLFLKQNRLSDCSKETNVSKGINVTEKSQLTYLDLGENMLKLVWERDLCLHVFSALSKLVVLHLNNNYLSFLPRNIFSGLTSLNRLNLASNLLSYISHGDFPASLKKLDLSGNQLLHPDPELFATLSFLDITFNRFYCDCDLSGLIVWLNQTNVTLAGPQDNMFCVAPPDFAGVALHIISTVQCNEDEVLKPLQFSLFIFTTVALIMLLSAVIIFTHFRGNCFILYKTVTRALLKEAQQEADTKPCKYDVYLCYSNKDFEWVQKSLIKYLDTQYSDRNRFTLCFEERDFLPGEEHIINIRSAIWNSRKTICVVTRQFLKDGWYLKDVLIMVVAGSLSQYQLMNYKPIRVFVQRSQYLRWPEDHQDRDWFLDKLSHQILKEKKVRKESRGLELQNVMTVS</sequence>
<dbReference type="SMART" id="SM00255">
    <property type="entry name" value="TIR"/>
    <property type="match status" value="1"/>
</dbReference>
<protein>
    <recommendedName>
        <fullName evidence="17">TIR domain-containing protein</fullName>
    </recommendedName>
</protein>
<feature type="domain" description="TIR" evidence="17">
    <location>
        <begin position="691"/>
        <end position="822"/>
    </location>
</feature>
<dbReference type="InterPro" id="IPR032675">
    <property type="entry name" value="LRR_dom_sf"/>
</dbReference>
<keyword evidence="8 15" id="KW-0391">Immunity</keyword>
<dbReference type="Pfam" id="PF00560">
    <property type="entry name" value="LRR_1"/>
    <property type="match status" value="1"/>
</dbReference>
<name>A0A8D0GP75_SPHPU</name>
<dbReference type="GO" id="GO:0006954">
    <property type="term" value="P:inflammatory response"/>
    <property type="evidence" value="ECO:0007669"/>
    <property type="project" value="UniProtKB-UniRule"/>
</dbReference>
<keyword evidence="19" id="KW-1185">Reference proteome</keyword>
<dbReference type="PROSITE" id="PS51450">
    <property type="entry name" value="LRR"/>
    <property type="match status" value="2"/>
</dbReference>
<evidence type="ECO:0000256" key="12">
    <source>
        <dbReference type="ARBA" id="ARBA00023170"/>
    </source>
</evidence>
<keyword evidence="9 16" id="KW-1133">Transmembrane helix</keyword>
<dbReference type="FunFam" id="3.80.10.10:FF:000592">
    <property type="entry name" value="Toll-like receptor 5"/>
    <property type="match status" value="1"/>
</dbReference>
<evidence type="ECO:0000256" key="8">
    <source>
        <dbReference type="ARBA" id="ARBA00022859"/>
    </source>
</evidence>
<dbReference type="GeneTree" id="ENSGT00940000167009"/>
<dbReference type="GO" id="GO:0004888">
    <property type="term" value="F:transmembrane signaling receptor activity"/>
    <property type="evidence" value="ECO:0007669"/>
    <property type="project" value="InterPro"/>
</dbReference>
<organism evidence="18 19">
    <name type="scientific">Sphenodon punctatus</name>
    <name type="common">Tuatara</name>
    <name type="synonym">Hatteria punctata</name>
    <dbReference type="NCBI Taxonomy" id="8508"/>
    <lineage>
        <taxon>Eukaryota</taxon>
        <taxon>Metazoa</taxon>
        <taxon>Chordata</taxon>
        <taxon>Craniata</taxon>
        <taxon>Vertebrata</taxon>
        <taxon>Euteleostomi</taxon>
        <taxon>Lepidosauria</taxon>
        <taxon>Sphenodontia</taxon>
        <taxon>Sphenodontidae</taxon>
        <taxon>Sphenodon</taxon>
    </lineage>
</organism>
<evidence type="ECO:0000313" key="18">
    <source>
        <dbReference type="Ensembl" id="ENSSPUP00000008888.1"/>
    </source>
</evidence>
<evidence type="ECO:0000256" key="13">
    <source>
        <dbReference type="ARBA" id="ARBA00023180"/>
    </source>
</evidence>
<dbReference type="PANTHER" id="PTHR24365:SF525">
    <property type="entry name" value="TOLL-LIKE RECEPTOR 5"/>
    <property type="match status" value="1"/>
</dbReference>
<keyword evidence="7" id="KW-0677">Repeat</keyword>
<dbReference type="SUPFAM" id="SSF52058">
    <property type="entry name" value="L domain-like"/>
    <property type="match status" value="2"/>
</dbReference>
<dbReference type="FunFam" id="3.80.10.10:FF:000306">
    <property type="entry name" value="Toll-like receptor 5"/>
    <property type="match status" value="1"/>
</dbReference>
<dbReference type="Ensembl" id="ENSSPUT00000009479.1">
    <property type="protein sequence ID" value="ENSSPUP00000008888.1"/>
    <property type="gene ID" value="ENSSPUG00000006888.1"/>
</dbReference>
<keyword evidence="11" id="KW-1015">Disulfide bond</keyword>
<dbReference type="OMA" id="SYAQSRC"/>
<keyword evidence="14 15" id="KW-0395">Inflammatory response</keyword>
<dbReference type="InterPro" id="IPR000483">
    <property type="entry name" value="Cys-rich_flank_reg_C"/>
</dbReference>
<evidence type="ECO:0000256" key="2">
    <source>
        <dbReference type="ARBA" id="ARBA00009634"/>
    </source>
</evidence>
<evidence type="ECO:0000256" key="14">
    <source>
        <dbReference type="ARBA" id="ARBA00023198"/>
    </source>
</evidence>
<dbReference type="PANTHER" id="PTHR24365">
    <property type="entry name" value="TOLL-LIKE RECEPTOR"/>
    <property type="match status" value="1"/>
</dbReference>
<dbReference type="SUPFAM" id="SSF52200">
    <property type="entry name" value="Toll/Interleukin receptor TIR domain"/>
    <property type="match status" value="1"/>
</dbReference>
<evidence type="ECO:0000256" key="16">
    <source>
        <dbReference type="SAM" id="Phobius"/>
    </source>
</evidence>
<dbReference type="GO" id="GO:0005886">
    <property type="term" value="C:plasma membrane"/>
    <property type="evidence" value="ECO:0007669"/>
    <property type="project" value="TreeGrafter"/>
</dbReference>